<evidence type="ECO:0000256" key="1">
    <source>
        <dbReference type="ARBA" id="ARBA00023186"/>
    </source>
</evidence>
<dbReference type="GO" id="GO:0005789">
    <property type="term" value="C:endoplasmic reticulum membrane"/>
    <property type="evidence" value="ECO:0007669"/>
    <property type="project" value="TreeGrafter"/>
</dbReference>
<dbReference type="InterPro" id="IPR018253">
    <property type="entry name" value="DnaJ_domain_CS"/>
</dbReference>
<dbReference type="Gene3D" id="1.10.287.110">
    <property type="entry name" value="DnaJ domain"/>
    <property type="match status" value="1"/>
</dbReference>
<dbReference type="OrthoDB" id="10250354at2759"/>
<dbReference type="GO" id="GO:0001671">
    <property type="term" value="F:ATPase activator activity"/>
    <property type="evidence" value="ECO:0007669"/>
    <property type="project" value="TreeGrafter"/>
</dbReference>
<dbReference type="SMART" id="SM00726">
    <property type="entry name" value="UIM"/>
    <property type="match status" value="2"/>
</dbReference>
<dbReference type="SMART" id="SM00271">
    <property type="entry name" value="DnaJ"/>
    <property type="match status" value="1"/>
</dbReference>
<keyword evidence="1" id="KW-0143">Chaperone</keyword>
<dbReference type="GO" id="GO:0042026">
    <property type="term" value="P:protein refolding"/>
    <property type="evidence" value="ECO:0007669"/>
    <property type="project" value="TreeGrafter"/>
</dbReference>
<dbReference type="AlphaFoldDB" id="A0A8B8Y1U7"/>
<dbReference type="CTD" id="3300"/>
<dbReference type="RefSeq" id="XP_036713394.1">
    <property type="nucleotide sequence ID" value="XM_036857499.1"/>
</dbReference>
<dbReference type="Gene3D" id="6.10.140.100">
    <property type="match status" value="1"/>
</dbReference>
<dbReference type="InterPro" id="IPR003903">
    <property type="entry name" value="UIM_dom"/>
</dbReference>
<dbReference type="KEGG" id="bmus:118897911"/>
<dbReference type="InterPro" id="IPR036869">
    <property type="entry name" value="J_dom_sf"/>
</dbReference>
<dbReference type="PROSITE" id="PS50330">
    <property type="entry name" value="UIM"/>
    <property type="match status" value="1"/>
</dbReference>
<reference evidence="5 6" key="1">
    <citation type="submission" date="2025-04" db="UniProtKB">
        <authorList>
            <consortium name="RefSeq"/>
        </authorList>
    </citation>
    <scope>IDENTIFICATION</scope>
    <source>
        <tissue evidence="5 6">Epidermis and Blubber</tissue>
    </source>
</reference>
<dbReference type="FunFam" id="1.10.287.110:FF:000021">
    <property type="entry name" value="DnaJ (Hsp40) homolog, subfamily B, member 2"/>
    <property type="match status" value="1"/>
</dbReference>
<dbReference type="GO" id="GO:0051082">
    <property type="term" value="F:unfolded protein binding"/>
    <property type="evidence" value="ECO:0007669"/>
    <property type="project" value="InterPro"/>
</dbReference>
<proteinExistence type="predicted"/>
<dbReference type="InterPro" id="IPR001623">
    <property type="entry name" value="DnaJ_domain"/>
</dbReference>
<accession>A0A8B8Y1U7</accession>
<dbReference type="RefSeq" id="XP_036713395.1">
    <property type="nucleotide sequence ID" value="XM_036857500.1"/>
</dbReference>
<dbReference type="GO" id="GO:0036503">
    <property type="term" value="P:ERAD pathway"/>
    <property type="evidence" value="ECO:0007669"/>
    <property type="project" value="TreeGrafter"/>
</dbReference>
<evidence type="ECO:0000313" key="4">
    <source>
        <dbReference type="Proteomes" id="UP000694857"/>
    </source>
</evidence>
<dbReference type="CDD" id="cd06257">
    <property type="entry name" value="DnaJ"/>
    <property type="match status" value="1"/>
</dbReference>
<dbReference type="GO" id="GO:0032436">
    <property type="term" value="P:positive regulation of proteasomal ubiquitin-dependent protein catabolic process"/>
    <property type="evidence" value="ECO:0007669"/>
    <property type="project" value="TreeGrafter"/>
</dbReference>
<evidence type="ECO:0000313" key="5">
    <source>
        <dbReference type="RefSeq" id="XP_036713394.1"/>
    </source>
</evidence>
<dbReference type="PRINTS" id="PR00625">
    <property type="entry name" value="JDOMAIN"/>
</dbReference>
<sequence length="362" mass="39763">MASYYEILDVPRSASADDIKKAYRKKALQWHPDKNPDNKEFAEKKFKEVAEAYEVLSDKHKREIYDHYGREGLTGAGTGPCRAEAGSGGPGFTFTFRSPEEVFREFFGNGDPFAELFDDLGPFSELQNRSARHSGPFFTFSSSFPGHSDFSSSSFSFSPGAGAFRSVSTSTTFVQGRRITTRRIMENGQERVEVEEDGQLKSVTINGIPDDLALGLELSRREQQQSVTSRSGATQVRQTPVSRPPDSDLSEDDEDLQLAMAYSLSEMEAAGKKPADTCRDALPATFDKHLSIAKQGGVAPHQLSLPFRDEHLASSSVAKGSILYFSQSKEAACPERGISSLSLERENLLEVCKMAVLPTSGL</sequence>
<dbReference type="PANTHER" id="PTHR45168">
    <property type="entry name" value="DNAJ HOMOLOG SUBFAMILY B MEMBER 2"/>
    <property type="match status" value="1"/>
</dbReference>
<organism evidence="4 6">
    <name type="scientific">Balaenoptera musculus</name>
    <name type="common">Blue whale</name>
    <dbReference type="NCBI Taxonomy" id="9771"/>
    <lineage>
        <taxon>Eukaryota</taxon>
        <taxon>Metazoa</taxon>
        <taxon>Chordata</taxon>
        <taxon>Craniata</taxon>
        <taxon>Vertebrata</taxon>
        <taxon>Euteleostomi</taxon>
        <taxon>Mammalia</taxon>
        <taxon>Eutheria</taxon>
        <taxon>Laurasiatheria</taxon>
        <taxon>Artiodactyla</taxon>
        <taxon>Whippomorpha</taxon>
        <taxon>Cetacea</taxon>
        <taxon>Mysticeti</taxon>
        <taxon>Balaenopteridae</taxon>
        <taxon>Balaenoptera</taxon>
    </lineage>
</organism>
<feature type="region of interest" description="Disordered" evidence="2">
    <location>
        <begin position="221"/>
        <end position="252"/>
    </location>
</feature>
<dbReference type="GO" id="GO:0030544">
    <property type="term" value="F:Hsp70 protein binding"/>
    <property type="evidence" value="ECO:0007669"/>
    <property type="project" value="InterPro"/>
</dbReference>
<dbReference type="GeneID" id="118897911"/>
<protein>
    <submittedName>
        <fullName evidence="5 6">DnaJ homolog subfamily B member 2 isoform X1</fullName>
    </submittedName>
</protein>
<dbReference type="Proteomes" id="UP000694857">
    <property type="component" value="Chromosome 7"/>
</dbReference>
<keyword evidence="4" id="KW-1185">Reference proteome</keyword>
<dbReference type="PANTHER" id="PTHR45168:SF1">
    <property type="entry name" value="DNAJ HOMOLOG SUBFAMILY B MEMBER 2"/>
    <property type="match status" value="1"/>
</dbReference>
<dbReference type="PROSITE" id="PS50076">
    <property type="entry name" value="DNAJ_2"/>
    <property type="match status" value="1"/>
</dbReference>
<dbReference type="InterPro" id="IPR043183">
    <property type="entry name" value="DNJB2/6-like"/>
</dbReference>
<evidence type="ECO:0000259" key="3">
    <source>
        <dbReference type="PROSITE" id="PS50076"/>
    </source>
</evidence>
<dbReference type="SUPFAM" id="SSF46565">
    <property type="entry name" value="Chaperone J-domain"/>
    <property type="match status" value="1"/>
</dbReference>
<name>A0A8B8Y1U7_BALMU</name>
<gene>
    <name evidence="5 6" type="primary">DNAJB2</name>
</gene>
<evidence type="ECO:0000313" key="6">
    <source>
        <dbReference type="RefSeq" id="XP_036713395.1"/>
    </source>
</evidence>
<feature type="domain" description="J" evidence="3">
    <location>
        <begin position="3"/>
        <end position="69"/>
    </location>
</feature>
<dbReference type="GO" id="GO:0005829">
    <property type="term" value="C:cytosol"/>
    <property type="evidence" value="ECO:0007669"/>
    <property type="project" value="TreeGrafter"/>
</dbReference>
<dbReference type="PROSITE" id="PS00636">
    <property type="entry name" value="DNAJ_1"/>
    <property type="match status" value="1"/>
</dbReference>
<feature type="compositionally biased region" description="Polar residues" evidence="2">
    <location>
        <begin position="224"/>
        <end position="241"/>
    </location>
</feature>
<evidence type="ECO:0000256" key="2">
    <source>
        <dbReference type="SAM" id="MobiDB-lite"/>
    </source>
</evidence>
<dbReference type="Pfam" id="PF00226">
    <property type="entry name" value="DnaJ"/>
    <property type="match status" value="1"/>
</dbReference>